<feature type="compositionally biased region" description="Basic and acidic residues" evidence="1">
    <location>
        <begin position="14"/>
        <end position="25"/>
    </location>
</feature>
<feature type="region of interest" description="Disordered" evidence="1">
    <location>
        <begin position="1"/>
        <end position="179"/>
    </location>
</feature>
<sequence>EEQPLTRRAQLGLKADKKEEKEVGKGKGRGRGRGRGKKPSKVEEAACEPKDGNDDEIQTTPVRPRRLRFEELASPEGNQLAAAAKAGASPPIRQEKKKVRRSKAKAEAKSSSAQEGGQEGNGMSSSPPVKQAKKRARKPKKAEETEPAPEPEAARAAVGEPSASAAGSEPGRKPPGRAASRAALNHLIESKQDPAAWLHVQKLWEAMDNLPVKQSDTKNIPKYMYWSFSMYWKTNRVGVLQKKEGSERVNVCSFGVSNCRSISVDFVGGDKPAKEMKDVQGLEVQAYKDALQDIVKAIAVADLLGKSLKDF</sequence>
<gene>
    <name evidence="2" type="ORF">SCF082_LOCUS30790</name>
</gene>
<accession>A0ABP0N311</accession>
<evidence type="ECO:0000313" key="3">
    <source>
        <dbReference type="Proteomes" id="UP001642464"/>
    </source>
</evidence>
<dbReference type="Proteomes" id="UP001642464">
    <property type="component" value="Unassembled WGS sequence"/>
</dbReference>
<comment type="caution">
    <text evidence="2">The sequence shown here is derived from an EMBL/GenBank/DDBJ whole genome shotgun (WGS) entry which is preliminary data.</text>
</comment>
<feature type="compositionally biased region" description="Basic and acidic residues" evidence="1">
    <location>
        <begin position="40"/>
        <end position="52"/>
    </location>
</feature>
<evidence type="ECO:0000313" key="2">
    <source>
        <dbReference type="EMBL" id="CAK9057317.1"/>
    </source>
</evidence>
<feature type="compositionally biased region" description="Basic residues" evidence="1">
    <location>
        <begin position="131"/>
        <end position="140"/>
    </location>
</feature>
<reference evidence="2 3" key="1">
    <citation type="submission" date="2024-02" db="EMBL/GenBank/DDBJ databases">
        <authorList>
            <person name="Chen Y."/>
            <person name="Shah S."/>
            <person name="Dougan E. K."/>
            <person name="Thang M."/>
            <person name="Chan C."/>
        </authorList>
    </citation>
    <scope>NUCLEOTIDE SEQUENCE [LARGE SCALE GENOMIC DNA]</scope>
</reference>
<dbReference type="EMBL" id="CAXAMM010025625">
    <property type="protein sequence ID" value="CAK9057317.1"/>
    <property type="molecule type" value="Genomic_DNA"/>
</dbReference>
<feature type="compositionally biased region" description="Basic residues" evidence="1">
    <location>
        <begin position="26"/>
        <end position="39"/>
    </location>
</feature>
<proteinExistence type="predicted"/>
<keyword evidence="3" id="KW-1185">Reference proteome</keyword>
<organism evidence="2 3">
    <name type="scientific">Durusdinium trenchii</name>
    <dbReference type="NCBI Taxonomy" id="1381693"/>
    <lineage>
        <taxon>Eukaryota</taxon>
        <taxon>Sar</taxon>
        <taxon>Alveolata</taxon>
        <taxon>Dinophyceae</taxon>
        <taxon>Suessiales</taxon>
        <taxon>Symbiodiniaceae</taxon>
        <taxon>Durusdinium</taxon>
    </lineage>
</organism>
<name>A0ABP0N311_9DINO</name>
<protein>
    <submittedName>
        <fullName evidence="2">Uncharacterized protein</fullName>
    </submittedName>
</protein>
<feature type="non-terminal residue" evidence="2">
    <location>
        <position position="1"/>
    </location>
</feature>
<evidence type="ECO:0000256" key="1">
    <source>
        <dbReference type="SAM" id="MobiDB-lite"/>
    </source>
</evidence>